<feature type="transmembrane region" description="Helical" evidence="6">
    <location>
        <begin position="471"/>
        <end position="492"/>
    </location>
</feature>
<dbReference type="OrthoDB" id="5784at2759"/>
<name>A0A7J7IE05_9RHOD</name>
<feature type="region of interest" description="Disordered" evidence="5">
    <location>
        <begin position="157"/>
        <end position="180"/>
    </location>
</feature>
<keyword evidence="4 6" id="KW-0472">Membrane</keyword>
<feature type="transmembrane region" description="Helical" evidence="6">
    <location>
        <begin position="597"/>
        <end position="614"/>
    </location>
</feature>
<dbReference type="CDD" id="cd03386">
    <property type="entry name" value="PAP2_Aur1_like"/>
    <property type="match status" value="1"/>
</dbReference>
<organism evidence="8 9">
    <name type="scientific">Cyanidiococcus yangmingshanensis</name>
    <dbReference type="NCBI Taxonomy" id="2690220"/>
    <lineage>
        <taxon>Eukaryota</taxon>
        <taxon>Rhodophyta</taxon>
        <taxon>Bangiophyceae</taxon>
        <taxon>Cyanidiales</taxon>
        <taxon>Cyanidiaceae</taxon>
        <taxon>Cyanidiococcus</taxon>
    </lineage>
</organism>
<feature type="compositionally biased region" description="Basic residues" evidence="5">
    <location>
        <begin position="229"/>
        <end position="240"/>
    </location>
</feature>
<comment type="caution">
    <text evidence="8">The sequence shown here is derived from an EMBL/GenBank/DDBJ whole genome shotgun (WGS) entry which is preliminary data.</text>
</comment>
<accession>A0A7J7IE05</accession>
<dbReference type="EMBL" id="VWRR01000015">
    <property type="protein sequence ID" value="KAF6001315.1"/>
    <property type="molecule type" value="Genomic_DNA"/>
</dbReference>
<keyword evidence="3 6" id="KW-1133">Transmembrane helix</keyword>
<feature type="region of interest" description="Disordered" evidence="5">
    <location>
        <begin position="277"/>
        <end position="321"/>
    </location>
</feature>
<proteinExistence type="predicted"/>
<feature type="transmembrane region" description="Helical" evidence="6">
    <location>
        <begin position="571"/>
        <end position="590"/>
    </location>
</feature>
<evidence type="ECO:0000259" key="7">
    <source>
        <dbReference type="Pfam" id="PF14378"/>
    </source>
</evidence>
<evidence type="ECO:0000256" key="2">
    <source>
        <dbReference type="ARBA" id="ARBA00022692"/>
    </source>
</evidence>
<comment type="subcellular location">
    <subcellularLocation>
        <location evidence="1">Membrane</location>
        <topology evidence="1">Multi-pass membrane protein</topology>
    </subcellularLocation>
</comment>
<evidence type="ECO:0000256" key="3">
    <source>
        <dbReference type="ARBA" id="ARBA00022989"/>
    </source>
</evidence>
<evidence type="ECO:0000313" key="8">
    <source>
        <dbReference type="EMBL" id="KAF6001315.1"/>
    </source>
</evidence>
<feature type="region of interest" description="Disordered" evidence="5">
    <location>
        <begin position="209"/>
        <end position="243"/>
    </location>
</feature>
<keyword evidence="9" id="KW-1185">Reference proteome</keyword>
<evidence type="ECO:0000256" key="6">
    <source>
        <dbReference type="SAM" id="Phobius"/>
    </source>
</evidence>
<dbReference type="GO" id="GO:0016020">
    <property type="term" value="C:membrane"/>
    <property type="evidence" value="ECO:0007669"/>
    <property type="project" value="UniProtKB-SubCell"/>
</dbReference>
<feature type="compositionally biased region" description="Basic and acidic residues" evidence="5">
    <location>
        <begin position="302"/>
        <end position="311"/>
    </location>
</feature>
<dbReference type="PANTHER" id="PTHR31310:SF7">
    <property type="entry name" value="PA-PHOSPHATASE RELATED-FAMILY PROTEIN DDB_G0268928"/>
    <property type="match status" value="1"/>
</dbReference>
<feature type="transmembrane region" description="Helical" evidence="6">
    <location>
        <begin position="504"/>
        <end position="522"/>
    </location>
</feature>
<dbReference type="Proteomes" id="UP000530660">
    <property type="component" value="Unassembled WGS sequence"/>
</dbReference>
<dbReference type="InterPro" id="IPR052185">
    <property type="entry name" value="IPC_Synthase-Related"/>
</dbReference>
<feature type="compositionally biased region" description="Polar residues" evidence="5">
    <location>
        <begin position="707"/>
        <end position="717"/>
    </location>
</feature>
<evidence type="ECO:0000256" key="4">
    <source>
        <dbReference type="ARBA" id="ARBA00023136"/>
    </source>
</evidence>
<feature type="compositionally biased region" description="Basic and acidic residues" evidence="5">
    <location>
        <begin position="163"/>
        <end position="180"/>
    </location>
</feature>
<evidence type="ECO:0000256" key="1">
    <source>
        <dbReference type="ARBA" id="ARBA00004141"/>
    </source>
</evidence>
<dbReference type="AlphaFoldDB" id="A0A7J7IE05"/>
<evidence type="ECO:0000313" key="9">
    <source>
        <dbReference type="Proteomes" id="UP000530660"/>
    </source>
</evidence>
<protein>
    <submittedName>
        <fullName evidence="8">Aureobasidin resistance protein Aur1</fullName>
    </submittedName>
</protein>
<feature type="domain" description="Inositolphosphotransferase Aur1/Ipt1" evidence="7">
    <location>
        <begin position="466"/>
        <end position="627"/>
    </location>
</feature>
<sequence>MRSADSSAGWLKNRAISDDADSLSRVSESRDGFDLMSTVDVDWQHRAGDDATEYSGIVRGDNERERASAVLRHGRSASMPSIIVDVTTEQSTSSPGGKGYRAERKPVLLGRTRRISLSTASGYVPNALHVTEGFGGGALSAAPPPLTEWEIRKGRMRSQSLWSDRETRSADERRRPAERSRALSMWSSMRILGYRLARFVFYPPEPSPGQISYTSSTSGGSGSESDTRRGRKRAGRRRRSERTFSLDCGKALAPQSRTALGSVALSKADSMLSMSSLVDESVSPTPDDVYDASSSSQSEADDLVREQRMEPGSRPWTASTGFDLESAQPDTRFYPCETNEGVLPAQGGSLLRSTLSFMPNLVKRCMMRAADVFQTLFVRGVSVQPPLREELTARHSWLAKGLFLAQTAIWYLWPVLAWLLVFNFFDLIPGSWKPHQIHVRWIPILESYLYYPHRWFFFGYDNGRGANFLDFLAAFPYTVHAGLPFAFIVLLIWRRTPARRILQFGRLLGLVSLFAVITHLFLPTAPPWYYEKFGFRPPSYSMKGDPALLDRIDDEFGVRFYKTMYATAGKVVFGTFPSLHAAWPYLMAIFEPQQGRFLWAYVLWVWWAALYLQHHYLLDLVGGAIYAEFFYALCGRLSEMETEAALDKTFPTAADGHGEYQPVQISEPLSASRHSRLQSDPQSGGSMRPLTPVHASGTSRPLRRYRSSSQASSIDQV</sequence>
<reference evidence="8 9" key="1">
    <citation type="journal article" date="2020" name="J. Phycol.">
        <title>Comparative genome analysis reveals Cyanidiococcus gen. nov., a new extremophilic red algal genus sister to Cyanidioschyzon (Cyanidioschyzonaceae, Rhodophyta).</title>
        <authorList>
            <person name="Liu S.-L."/>
            <person name="Chiang Y.-R."/>
            <person name="Yoon H.S."/>
            <person name="Fu H.-Y."/>
        </authorList>
    </citation>
    <scope>NUCLEOTIDE SEQUENCE [LARGE SCALE GENOMIC DNA]</scope>
    <source>
        <strain evidence="8 9">THAL066</strain>
    </source>
</reference>
<feature type="transmembrane region" description="Helical" evidence="6">
    <location>
        <begin position="402"/>
        <end position="425"/>
    </location>
</feature>
<keyword evidence="2 6" id="KW-0812">Transmembrane</keyword>
<gene>
    <name evidence="8" type="primary">IPC1</name>
    <name evidence="8" type="ORF">F1559_003027</name>
</gene>
<dbReference type="Pfam" id="PF14378">
    <property type="entry name" value="PAP2_3"/>
    <property type="match status" value="1"/>
</dbReference>
<dbReference type="InterPro" id="IPR026841">
    <property type="entry name" value="Aur1/Ipt1"/>
</dbReference>
<feature type="region of interest" description="Disordered" evidence="5">
    <location>
        <begin position="669"/>
        <end position="717"/>
    </location>
</feature>
<dbReference type="PANTHER" id="PTHR31310">
    <property type="match status" value="1"/>
</dbReference>
<evidence type="ECO:0000256" key="5">
    <source>
        <dbReference type="SAM" id="MobiDB-lite"/>
    </source>
</evidence>